<evidence type="ECO:0000259" key="2">
    <source>
        <dbReference type="Pfam" id="PF20469"/>
    </source>
</evidence>
<name>A0A9X3HNG3_9FLAO</name>
<feature type="domain" description="Endonuclease GajA/Old nuclease/RecF-like AAA" evidence="1">
    <location>
        <begin position="1"/>
        <end position="322"/>
    </location>
</feature>
<dbReference type="EMBL" id="JAOZEV010000030">
    <property type="protein sequence ID" value="MCV9934612.1"/>
    <property type="molecule type" value="Genomic_DNA"/>
</dbReference>
<evidence type="ECO:0000313" key="4">
    <source>
        <dbReference type="Proteomes" id="UP001151133"/>
    </source>
</evidence>
<dbReference type="Pfam" id="PF13175">
    <property type="entry name" value="AAA_15"/>
    <property type="match status" value="1"/>
</dbReference>
<dbReference type="CDD" id="cd01026">
    <property type="entry name" value="TOPRIM_OLD"/>
    <property type="match status" value="1"/>
</dbReference>
<protein>
    <submittedName>
        <fullName evidence="3">AAA family ATPase</fullName>
    </submittedName>
</protein>
<dbReference type="SUPFAM" id="SSF52540">
    <property type="entry name" value="P-loop containing nucleoside triphosphate hydrolases"/>
    <property type="match status" value="1"/>
</dbReference>
<reference evidence="3" key="1">
    <citation type="submission" date="2022-10" db="EMBL/GenBank/DDBJ databases">
        <title>Two novel species of Flavobacterium.</title>
        <authorList>
            <person name="Liu Q."/>
            <person name="Xin Y.-H."/>
        </authorList>
    </citation>
    <scope>NUCLEOTIDE SEQUENCE</scope>
    <source>
        <strain evidence="3">LS1R47</strain>
    </source>
</reference>
<dbReference type="InterPro" id="IPR051396">
    <property type="entry name" value="Bact_Antivir_Def_Nuclease"/>
</dbReference>
<dbReference type="InterPro" id="IPR041685">
    <property type="entry name" value="AAA_GajA/Old/RecF-like"/>
</dbReference>
<dbReference type="PANTHER" id="PTHR43581">
    <property type="entry name" value="ATP/GTP PHOSPHATASE"/>
    <property type="match status" value="1"/>
</dbReference>
<dbReference type="InterPro" id="IPR034139">
    <property type="entry name" value="TOPRIM_OLD"/>
</dbReference>
<dbReference type="PANTHER" id="PTHR43581:SF4">
    <property type="entry name" value="ATP_GTP PHOSPHATASE"/>
    <property type="match status" value="1"/>
</dbReference>
<organism evidence="3 4">
    <name type="scientific">Flavobacterium frigoritolerans</name>
    <dbReference type="NCBI Taxonomy" id="2987686"/>
    <lineage>
        <taxon>Bacteria</taxon>
        <taxon>Pseudomonadati</taxon>
        <taxon>Bacteroidota</taxon>
        <taxon>Flavobacteriia</taxon>
        <taxon>Flavobacteriales</taxon>
        <taxon>Flavobacteriaceae</taxon>
        <taxon>Flavobacterium</taxon>
    </lineage>
</organism>
<evidence type="ECO:0000313" key="3">
    <source>
        <dbReference type="EMBL" id="MCV9934612.1"/>
    </source>
</evidence>
<evidence type="ECO:0000259" key="1">
    <source>
        <dbReference type="Pfam" id="PF13175"/>
    </source>
</evidence>
<accession>A0A9X3HNG3</accession>
<proteinExistence type="predicted"/>
<keyword evidence="4" id="KW-1185">Reference proteome</keyword>
<comment type="caution">
    <text evidence="3">The sequence shown here is derived from an EMBL/GenBank/DDBJ whole genome shotgun (WGS) entry which is preliminary data.</text>
</comment>
<dbReference type="InterPro" id="IPR027417">
    <property type="entry name" value="P-loop_NTPase"/>
</dbReference>
<dbReference type="RefSeq" id="WP_264288779.1">
    <property type="nucleotide sequence ID" value="NZ_JAOZEV010000030.1"/>
</dbReference>
<dbReference type="AlphaFoldDB" id="A0A9X3HNG3"/>
<dbReference type="Pfam" id="PF20469">
    <property type="entry name" value="OLD-like_TOPRIM"/>
    <property type="match status" value="1"/>
</dbReference>
<feature type="domain" description="OLD protein-like TOPRIM" evidence="2">
    <location>
        <begin position="369"/>
        <end position="438"/>
    </location>
</feature>
<gene>
    <name evidence="3" type="ORF">OIU80_20205</name>
</gene>
<dbReference type="Gene3D" id="3.40.50.300">
    <property type="entry name" value="P-loop containing nucleotide triphosphate hydrolases"/>
    <property type="match status" value="1"/>
</dbReference>
<dbReference type="Proteomes" id="UP001151133">
    <property type="component" value="Unassembled WGS sequence"/>
</dbReference>
<sequence>MYLAYLKLQNFRIFSDCKIRFLPGLNLLAGENDAGKTAIIDAIKLILGTISNDWTKIEDSDYHDKSDTFSIACAFCELSEQEAAIFLEWLSFDSKGNYYLKITLRARSLSDGKHSYTIYAGADEDSGAIQGEAREKLRVTYLKPLRDAEFELTPKRNSRFSQILDSYEIFQNKNEHPLVDIMKKANEDVSHYFSDTGDGAIIQKIINEDYLKNFSLAHNPLTSKIDVSSNKLKSILEKLELGILNQSLNKNLGLGSNNLLFIAAELLLLKKESSYAGLKLALIEEIEAHLHPQSQLNLIHFLEKESAGLGFQSIISTHSNILASKISIENLILCKGGKAFSLHRRHTKLDPGDYEFLRRFLDATKANLFFANGVVIVEGDAENLLLPSIADLLGKSLFRYGVSIVNVSSTALLRYSRIFQRRDESLMGIPVACITDRDIPPKEAAEYTYVLQSGKNKGQERQLIDRETEFDIDIEDQAERDHDIYNKYSGGDVKVFWTDNWTLEYELALSCLRGFLHRAVKHALLSKNLELILEEESLKTLYKESDQEIESWELAGDSREKIAVRIYAPMVRKQASKAVVAQILSVLLDENEPRITAQTIRDDISLKYLVRAIDYVTDQMEI</sequence>